<dbReference type="AlphaFoldDB" id="A0A392R5W3"/>
<keyword evidence="1" id="KW-0808">Transferase</keyword>
<keyword evidence="1" id="KW-0695">RNA-directed DNA polymerase</keyword>
<evidence type="ECO:0000313" key="2">
    <source>
        <dbReference type="Proteomes" id="UP000265520"/>
    </source>
</evidence>
<comment type="caution">
    <text evidence="1">The sequence shown here is derived from an EMBL/GenBank/DDBJ whole genome shotgun (WGS) entry which is preliminary data.</text>
</comment>
<keyword evidence="1" id="KW-0548">Nucleotidyltransferase</keyword>
<sequence length="118" mass="13104">MLVNKAATIGRFVGYEFRNQGVRLSHLQFADDTLIMGPSTMENVAAIKATLHLFELISGLKVNFHKSRLVGIKVSTVWVREAARVLNCKVGVIPFIYLGLPIGANPKRLSTWEPVLNK</sequence>
<dbReference type="GO" id="GO:0003964">
    <property type="term" value="F:RNA-directed DNA polymerase activity"/>
    <property type="evidence" value="ECO:0007669"/>
    <property type="project" value="UniProtKB-KW"/>
</dbReference>
<reference evidence="1 2" key="1">
    <citation type="journal article" date="2018" name="Front. Plant Sci.">
        <title>Red Clover (Trifolium pratense) and Zigzag Clover (T. medium) - A Picture of Genomic Similarities and Differences.</title>
        <authorList>
            <person name="Dluhosova J."/>
            <person name="Istvanek J."/>
            <person name="Nedelnik J."/>
            <person name="Repkova J."/>
        </authorList>
    </citation>
    <scope>NUCLEOTIDE SEQUENCE [LARGE SCALE GENOMIC DNA]</scope>
    <source>
        <strain evidence="2">cv. 10/8</strain>
        <tissue evidence="1">Leaf</tissue>
    </source>
</reference>
<accession>A0A392R5W3</accession>
<dbReference type="PANTHER" id="PTHR33116:SF78">
    <property type="entry name" value="OS12G0587133 PROTEIN"/>
    <property type="match status" value="1"/>
</dbReference>
<proteinExistence type="predicted"/>
<evidence type="ECO:0000313" key="1">
    <source>
        <dbReference type="EMBL" id="MCI31617.1"/>
    </source>
</evidence>
<organism evidence="1 2">
    <name type="scientific">Trifolium medium</name>
    <dbReference type="NCBI Taxonomy" id="97028"/>
    <lineage>
        <taxon>Eukaryota</taxon>
        <taxon>Viridiplantae</taxon>
        <taxon>Streptophyta</taxon>
        <taxon>Embryophyta</taxon>
        <taxon>Tracheophyta</taxon>
        <taxon>Spermatophyta</taxon>
        <taxon>Magnoliopsida</taxon>
        <taxon>eudicotyledons</taxon>
        <taxon>Gunneridae</taxon>
        <taxon>Pentapetalae</taxon>
        <taxon>rosids</taxon>
        <taxon>fabids</taxon>
        <taxon>Fabales</taxon>
        <taxon>Fabaceae</taxon>
        <taxon>Papilionoideae</taxon>
        <taxon>50 kb inversion clade</taxon>
        <taxon>NPAAA clade</taxon>
        <taxon>Hologalegina</taxon>
        <taxon>IRL clade</taxon>
        <taxon>Trifolieae</taxon>
        <taxon>Trifolium</taxon>
    </lineage>
</organism>
<dbReference type="Proteomes" id="UP000265520">
    <property type="component" value="Unassembled WGS sequence"/>
</dbReference>
<keyword evidence="2" id="KW-1185">Reference proteome</keyword>
<protein>
    <submittedName>
        <fullName evidence="1">RNA-directed DNA polymerase (Reverse transcriptase)</fullName>
    </submittedName>
</protein>
<feature type="non-terminal residue" evidence="1">
    <location>
        <position position="118"/>
    </location>
</feature>
<dbReference type="EMBL" id="LXQA010188514">
    <property type="protein sequence ID" value="MCI31617.1"/>
    <property type="molecule type" value="Genomic_DNA"/>
</dbReference>
<name>A0A392R5W3_9FABA</name>
<dbReference type="PANTHER" id="PTHR33116">
    <property type="entry name" value="REVERSE TRANSCRIPTASE ZINC-BINDING DOMAIN-CONTAINING PROTEIN-RELATED-RELATED"/>
    <property type="match status" value="1"/>
</dbReference>